<sequence>MDFVKNLLSIKILSYIAAILLIFGTAMLFLPNQEFKNHELLAMIFIAVGNIYLLSKFIFEVKDGKAAAADQDPFKSSLSYRRLSSLQLYKLWKMFQHNIPAELRRTVLFYQPVIVLGSTGSGKSQLIKNYSGWQSMSQQFFPNFQSNGELDIYLGKKVLVQSISGSLLHNNSPQAKKALADVWESFCTFRKPIIIVAISVASAIEPEKLMNQMAAIRNKINILSSLQKTKLQIRVVLTSMESVAGYREFSLLTHNQSFQFSVEDLDDCEKLFGNYISQGLVKLETPDYQKLLSFFEHISQVLVDLKPFLGILADNNPLSHALQIDSIYFTSSSGDSISAPFDCEWPSQELLNSTNTRQQRRALIICGLLMVAGLIFLSMSYFNRSAERGAFEKMVAAIHLYYEKGGDDNIDAVQDIIYKNSKEIADYMDNIPKNLIQKLSEQQLFSQPKKPEQLNKDIEEIADSFLEIEQEKAKLIRNFLNPKQEKIKEFLDPLLDDRKIKQEQGRDVVKIGLRGRIKKAQESITTLAKLYPFALDNKTDISIADMKNLFTKQENILLLDDAPNWPIFNEQQLQEIEQIQRVRKTLWNDGAQNFKEIVIQLYPIDPDPKKVAGAIFVYSTKEEALNLTQEDKDRGTQEIGIKKIKKLITEETQSKLTMDYGDKKEIKIAFGWQKNSACGLKVNLKKKIEEANQGFNFNEQIIYVRKEGPWSYLRVLNLAKAERFSKTRWKISWTVGGDITISILSNENILEGWK</sequence>
<gene>
    <name evidence="2" type="ORF">UABAM_05057</name>
</gene>
<feature type="transmembrane region" description="Helical" evidence="1">
    <location>
        <begin position="42"/>
        <end position="59"/>
    </location>
</feature>
<evidence type="ECO:0000313" key="3">
    <source>
        <dbReference type="Proteomes" id="UP000326354"/>
    </source>
</evidence>
<feature type="transmembrane region" description="Helical" evidence="1">
    <location>
        <begin position="362"/>
        <end position="382"/>
    </location>
</feature>
<reference evidence="2 3" key="1">
    <citation type="submission" date="2019-08" db="EMBL/GenBank/DDBJ databases">
        <title>Complete genome sequence of Candidatus Uab amorphum.</title>
        <authorList>
            <person name="Shiratori T."/>
            <person name="Suzuki S."/>
            <person name="Kakizawa Y."/>
            <person name="Ishida K."/>
        </authorList>
    </citation>
    <scope>NUCLEOTIDE SEQUENCE [LARGE SCALE GENOMIC DNA]</scope>
    <source>
        <strain evidence="2 3">SRT547</strain>
    </source>
</reference>
<dbReference type="AlphaFoldDB" id="A0A5S9F5U1"/>
<feature type="transmembrane region" description="Helical" evidence="1">
    <location>
        <begin position="12"/>
        <end position="30"/>
    </location>
</feature>
<keyword evidence="1" id="KW-0812">Transmembrane</keyword>
<keyword evidence="1" id="KW-1133">Transmembrane helix</keyword>
<dbReference type="OrthoDB" id="9758229at2"/>
<dbReference type="RefSeq" id="WP_151970717.1">
    <property type="nucleotide sequence ID" value="NZ_AP019860.1"/>
</dbReference>
<name>A0A5S9F5U1_UABAM</name>
<organism evidence="2 3">
    <name type="scientific">Uabimicrobium amorphum</name>
    <dbReference type="NCBI Taxonomy" id="2596890"/>
    <lineage>
        <taxon>Bacteria</taxon>
        <taxon>Pseudomonadati</taxon>
        <taxon>Planctomycetota</taxon>
        <taxon>Candidatus Uabimicrobiia</taxon>
        <taxon>Candidatus Uabimicrobiales</taxon>
        <taxon>Candidatus Uabimicrobiaceae</taxon>
        <taxon>Candidatus Uabimicrobium</taxon>
    </lineage>
</organism>
<dbReference type="EMBL" id="AP019860">
    <property type="protein sequence ID" value="BBM86671.1"/>
    <property type="molecule type" value="Genomic_DNA"/>
</dbReference>
<protein>
    <recommendedName>
        <fullName evidence="4">IcmF-related N-terminal domain-containing protein</fullName>
    </recommendedName>
</protein>
<proteinExistence type="predicted"/>
<accession>A0A5S9F5U1</accession>
<keyword evidence="1" id="KW-0472">Membrane</keyword>
<evidence type="ECO:0000256" key="1">
    <source>
        <dbReference type="SAM" id="Phobius"/>
    </source>
</evidence>
<dbReference type="Proteomes" id="UP000326354">
    <property type="component" value="Chromosome"/>
</dbReference>
<keyword evidence="3" id="KW-1185">Reference proteome</keyword>
<dbReference type="KEGG" id="uam:UABAM_05057"/>
<evidence type="ECO:0008006" key="4">
    <source>
        <dbReference type="Google" id="ProtNLM"/>
    </source>
</evidence>
<evidence type="ECO:0000313" key="2">
    <source>
        <dbReference type="EMBL" id="BBM86671.1"/>
    </source>
</evidence>